<gene>
    <name evidence="1" type="ORF">P8627_11595</name>
</gene>
<dbReference type="EMBL" id="CP122537">
    <property type="protein sequence ID" value="WGH77679.1"/>
    <property type="molecule type" value="Genomic_DNA"/>
</dbReference>
<sequence length="176" mass="19569">MIIHLNGRPGVGKLTIGRRVAERIGGRLLDNHSLYNVAFALTDIGSDLCQQTFEEIRAIAFARILDLPPATPVILTDSLFTDSDRAQTAWDAVLGLARTRGGPYLIVVLDCAQSENERRLRSPERMGKRKPMDGTFLRPDRYDRDPIARGGDRVLRLDTTDLTAAEAADRIVEWIG</sequence>
<organism evidence="1 2">
    <name type="scientific">Jannaschia ovalis</name>
    <dbReference type="NCBI Taxonomy" id="3038773"/>
    <lineage>
        <taxon>Bacteria</taxon>
        <taxon>Pseudomonadati</taxon>
        <taxon>Pseudomonadota</taxon>
        <taxon>Alphaproteobacteria</taxon>
        <taxon>Rhodobacterales</taxon>
        <taxon>Roseobacteraceae</taxon>
        <taxon>Jannaschia</taxon>
    </lineage>
</organism>
<protein>
    <recommendedName>
        <fullName evidence="3">AAA domain-containing protein</fullName>
    </recommendedName>
</protein>
<proteinExistence type="predicted"/>
<dbReference type="Gene3D" id="3.40.50.300">
    <property type="entry name" value="P-loop containing nucleotide triphosphate hydrolases"/>
    <property type="match status" value="1"/>
</dbReference>
<evidence type="ECO:0000313" key="1">
    <source>
        <dbReference type="EMBL" id="WGH77679.1"/>
    </source>
</evidence>
<name>A0ABY8L8J3_9RHOB</name>
<dbReference type="InterPro" id="IPR027417">
    <property type="entry name" value="P-loop_NTPase"/>
</dbReference>
<evidence type="ECO:0000313" key="2">
    <source>
        <dbReference type="Proteomes" id="UP001243420"/>
    </source>
</evidence>
<dbReference type="SUPFAM" id="SSF52540">
    <property type="entry name" value="P-loop containing nucleoside triphosphate hydrolases"/>
    <property type="match status" value="1"/>
</dbReference>
<accession>A0ABY8L8J3</accession>
<evidence type="ECO:0008006" key="3">
    <source>
        <dbReference type="Google" id="ProtNLM"/>
    </source>
</evidence>
<dbReference type="RefSeq" id="WP_279964268.1">
    <property type="nucleotide sequence ID" value="NZ_CP122537.1"/>
</dbReference>
<reference evidence="1 2" key="1">
    <citation type="submission" date="2023-04" db="EMBL/GenBank/DDBJ databases">
        <title>Jannaschia ovalis sp. nov., a marine bacterium isolated from sea tidal flat.</title>
        <authorList>
            <person name="Kwon D.Y."/>
            <person name="Kim J.-J."/>
        </authorList>
    </citation>
    <scope>NUCLEOTIDE SEQUENCE [LARGE SCALE GENOMIC DNA]</scope>
    <source>
        <strain evidence="1 2">GRR-S6-38</strain>
    </source>
</reference>
<dbReference type="Proteomes" id="UP001243420">
    <property type="component" value="Chromosome"/>
</dbReference>
<keyword evidence="2" id="KW-1185">Reference proteome</keyword>